<dbReference type="Proteomes" id="UP001526246">
    <property type="component" value="Unassembled WGS sequence"/>
</dbReference>
<accession>A0ABT3JGC2</accession>
<protein>
    <recommendedName>
        <fullName evidence="3">DUF2059 domain-containing protein</fullName>
    </recommendedName>
</protein>
<evidence type="ECO:0000313" key="1">
    <source>
        <dbReference type="EMBL" id="MCW3797831.1"/>
    </source>
</evidence>
<gene>
    <name evidence="1" type="ORF">OMW55_08445</name>
</gene>
<name>A0ABT3JGC2_9SPHN</name>
<proteinExistence type="predicted"/>
<dbReference type="RefSeq" id="WP_264882378.1">
    <property type="nucleotide sequence ID" value="NZ_JAPDOB010000002.1"/>
</dbReference>
<organism evidence="1 2">
    <name type="scientific">Sphingomonas arvum</name>
    <dbReference type="NCBI Taxonomy" id="2992113"/>
    <lineage>
        <taxon>Bacteria</taxon>
        <taxon>Pseudomonadati</taxon>
        <taxon>Pseudomonadota</taxon>
        <taxon>Alphaproteobacteria</taxon>
        <taxon>Sphingomonadales</taxon>
        <taxon>Sphingomonadaceae</taxon>
        <taxon>Sphingomonas</taxon>
    </lineage>
</organism>
<reference evidence="1 2" key="1">
    <citation type="submission" date="2022-10" db="EMBL/GenBank/DDBJ databases">
        <title>Sphingomonas sp.</title>
        <authorList>
            <person name="Jin C."/>
        </authorList>
    </citation>
    <scope>NUCLEOTIDE SEQUENCE [LARGE SCALE GENOMIC DNA]</scope>
    <source>
        <strain evidence="1 2">BN140010</strain>
    </source>
</reference>
<evidence type="ECO:0000313" key="2">
    <source>
        <dbReference type="Proteomes" id="UP001526246"/>
    </source>
</evidence>
<dbReference type="EMBL" id="JAPDOB010000002">
    <property type="protein sequence ID" value="MCW3797831.1"/>
    <property type="molecule type" value="Genomic_DNA"/>
</dbReference>
<evidence type="ECO:0008006" key="3">
    <source>
        <dbReference type="Google" id="ProtNLM"/>
    </source>
</evidence>
<keyword evidence="2" id="KW-1185">Reference proteome</keyword>
<sequence length="247" mass="26576">MSFNLMLALAAAAVGKPTTTDAMKPPVITTAPATGRRAVDPMEAMAGMMKIIDKVFPAGPEPEPARLAIARDATFRMFPKGAYAQAMNGFIDKTVDHVLSMSEADLADLAPTSAKKNGKAGKPPSTEPLRLALTRKDPNFDAKLAAGKAFAQVMLTKVADAAEPRFRDGMARSLARKFDTRQLGEIQAFLATPTGAAYGRQMIGLWFEPDVIRGTFEAFPEIMRLMPELAKDGATFQAQMESGPKKK</sequence>
<comment type="caution">
    <text evidence="1">The sequence shown here is derived from an EMBL/GenBank/DDBJ whole genome shotgun (WGS) entry which is preliminary data.</text>
</comment>